<reference evidence="2" key="1">
    <citation type="submission" date="2017-08" db="EMBL/GenBank/DDBJ databases">
        <title>Genomes of multiple Clavibacter strains from different subspecies.</title>
        <authorList>
            <person name="Yuan X.-K."/>
            <person name="Li X.-S."/>
            <person name="Nie J."/>
            <person name="De Boer S.H."/>
        </authorList>
    </citation>
    <scope>NUCLEOTIDE SEQUENCE [LARGE SCALE GENOMIC DNA]</scope>
    <source>
        <strain evidence="2">ATCC 33566</strain>
    </source>
</reference>
<dbReference type="RefSeq" id="WP_094131172.1">
    <property type="nucleotide sequence ID" value="NZ_CP040788.1"/>
</dbReference>
<gene>
    <name evidence="2" type="ORF">B5P24_01575</name>
</gene>
<proteinExistence type="predicted"/>
<evidence type="ECO:0000256" key="1">
    <source>
        <dbReference type="SAM" id="MobiDB-lite"/>
    </source>
</evidence>
<dbReference type="Proteomes" id="UP000215316">
    <property type="component" value="Unassembled WGS sequence"/>
</dbReference>
<protein>
    <submittedName>
        <fullName evidence="2">CopG family transcriptional regulator</fullName>
    </submittedName>
</protein>
<comment type="caution">
    <text evidence="2">The sequence shown here is derived from an EMBL/GenBank/DDBJ whole genome shotgun (WGS) entry which is preliminary data.</text>
</comment>
<dbReference type="EMBL" id="MZMQ01000001">
    <property type="protein sequence ID" value="OQJ64299.1"/>
    <property type="molecule type" value="Genomic_DNA"/>
</dbReference>
<dbReference type="OrthoDB" id="73061at2"/>
<evidence type="ECO:0000313" key="2">
    <source>
        <dbReference type="EMBL" id="OQJ64299.1"/>
    </source>
</evidence>
<keyword evidence="3" id="KW-1185">Reference proteome</keyword>
<feature type="region of interest" description="Disordered" evidence="1">
    <location>
        <begin position="59"/>
        <end position="83"/>
    </location>
</feature>
<name>A0A225CCS9_9MICO</name>
<sequence length="83" mass="8701">MDTAGSLPAPDSDSFDRVAGRFGITRSKPSHMAGRELADELEGGDRAELSRLADAALADAGPPAGTDPFLAESERIARTCTPW</sequence>
<organism evidence="2 3">
    <name type="scientific">Clavibacter tessellarius</name>
    <dbReference type="NCBI Taxonomy" id="31965"/>
    <lineage>
        <taxon>Bacteria</taxon>
        <taxon>Bacillati</taxon>
        <taxon>Actinomycetota</taxon>
        <taxon>Actinomycetes</taxon>
        <taxon>Micrococcales</taxon>
        <taxon>Microbacteriaceae</taxon>
        <taxon>Clavibacter</taxon>
    </lineage>
</organism>
<evidence type="ECO:0000313" key="3">
    <source>
        <dbReference type="Proteomes" id="UP000215316"/>
    </source>
</evidence>
<accession>A0A225CCS9</accession>
<dbReference type="AlphaFoldDB" id="A0A225CCS9"/>